<evidence type="ECO:0000313" key="2">
    <source>
        <dbReference type="EMBL" id="SUZ66100.1"/>
    </source>
</evidence>
<sequence length="108" mass="12161">MEVRITSRHSTLSESLRDRAEDLLSKLNKYGARISVVEMIFDEGKNSKNIEGILHIDGRDPIVAAGAGYDFNEALGQVNDRLKRQLRKLQEQVADHRALSRAEALSQE</sequence>
<feature type="coiled-coil region" evidence="1">
    <location>
        <begin position="72"/>
        <end position="99"/>
    </location>
</feature>
<dbReference type="InterPro" id="IPR036567">
    <property type="entry name" value="RHF-like"/>
</dbReference>
<reference evidence="2" key="1">
    <citation type="submission" date="2018-05" db="EMBL/GenBank/DDBJ databases">
        <authorList>
            <person name="Lanie J.A."/>
            <person name="Ng W.-L."/>
            <person name="Kazmierczak K.M."/>
            <person name="Andrzejewski T.M."/>
            <person name="Davidsen T.M."/>
            <person name="Wayne K.J."/>
            <person name="Tettelin H."/>
            <person name="Glass J.I."/>
            <person name="Rusch D."/>
            <person name="Podicherti R."/>
            <person name="Tsui H.-C.T."/>
            <person name="Winkler M.E."/>
        </authorList>
    </citation>
    <scope>NUCLEOTIDE SEQUENCE</scope>
</reference>
<dbReference type="EMBL" id="UINC01000975">
    <property type="protein sequence ID" value="SUZ66100.1"/>
    <property type="molecule type" value="Genomic_DNA"/>
</dbReference>
<evidence type="ECO:0008006" key="3">
    <source>
        <dbReference type="Google" id="ProtNLM"/>
    </source>
</evidence>
<name>A0A381PGN2_9ZZZZ</name>
<dbReference type="InterPro" id="IPR003489">
    <property type="entry name" value="RHF/RaiA"/>
</dbReference>
<dbReference type="SUPFAM" id="SSF69754">
    <property type="entry name" value="Ribosome binding protein Y (YfiA homologue)"/>
    <property type="match status" value="1"/>
</dbReference>
<dbReference type="Gene3D" id="3.30.160.100">
    <property type="entry name" value="Ribosome hibernation promotion factor-like"/>
    <property type="match status" value="1"/>
</dbReference>
<gene>
    <name evidence="2" type="ORF">METZ01_LOCUS18954</name>
</gene>
<dbReference type="Pfam" id="PF02482">
    <property type="entry name" value="Ribosomal_S30AE"/>
    <property type="match status" value="1"/>
</dbReference>
<proteinExistence type="predicted"/>
<dbReference type="AlphaFoldDB" id="A0A381PGN2"/>
<keyword evidence="1" id="KW-0175">Coiled coil</keyword>
<protein>
    <recommendedName>
        <fullName evidence="3">Ribosomal subunit interface protein</fullName>
    </recommendedName>
</protein>
<organism evidence="2">
    <name type="scientific">marine metagenome</name>
    <dbReference type="NCBI Taxonomy" id="408172"/>
    <lineage>
        <taxon>unclassified sequences</taxon>
        <taxon>metagenomes</taxon>
        <taxon>ecological metagenomes</taxon>
    </lineage>
</organism>
<evidence type="ECO:0000256" key="1">
    <source>
        <dbReference type="SAM" id="Coils"/>
    </source>
</evidence>
<accession>A0A381PGN2</accession>
<dbReference type="NCBIfam" id="TIGR00741">
    <property type="entry name" value="yfiA"/>
    <property type="match status" value="1"/>
</dbReference>